<organism evidence="2">
    <name type="scientific">Clastoptera arizonana</name>
    <name type="common">Arizona spittle bug</name>
    <dbReference type="NCBI Taxonomy" id="38151"/>
    <lineage>
        <taxon>Eukaryota</taxon>
        <taxon>Metazoa</taxon>
        <taxon>Ecdysozoa</taxon>
        <taxon>Arthropoda</taxon>
        <taxon>Hexapoda</taxon>
        <taxon>Insecta</taxon>
        <taxon>Pterygota</taxon>
        <taxon>Neoptera</taxon>
        <taxon>Paraneoptera</taxon>
        <taxon>Hemiptera</taxon>
        <taxon>Auchenorrhyncha</taxon>
        <taxon>Cercopoidea</taxon>
        <taxon>Clastopteridae</taxon>
        <taxon>Clastoptera</taxon>
    </lineage>
</organism>
<name>A0A1B6CWD3_9HEMI</name>
<reference evidence="2" key="1">
    <citation type="submission" date="2015-12" db="EMBL/GenBank/DDBJ databases">
        <title>De novo transcriptome assembly of four potential Pierce s Disease insect vectors from Arizona vineyards.</title>
        <authorList>
            <person name="Tassone E.E."/>
        </authorList>
    </citation>
    <scope>NUCLEOTIDE SEQUENCE</scope>
</reference>
<proteinExistence type="predicted"/>
<dbReference type="EMBL" id="GEDC01019486">
    <property type="protein sequence ID" value="JAS17812.1"/>
    <property type="molecule type" value="Transcribed_RNA"/>
</dbReference>
<feature type="non-terminal residue" evidence="2">
    <location>
        <position position="213"/>
    </location>
</feature>
<evidence type="ECO:0000313" key="2">
    <source>
        <dbReference type="EMBL" id="JAS17812.1"/>
    </source>
</evidence>
<keyword evidence="1" id="KW-0732">Signal</keyword>
<dbReference type="AlphaFoldDB" id="A0A1B6CWD3"/>
<protein>
    <recommendedName>
        <fullName evidence="3">DUF4794 domain-containing protein</fullName>
    </recommendedName>
</protein>
<evidence type="ECO:0000256" key="1">
    <source>
        <dbReference type="SAM" id="SignalP"/>
    </source>
</evidence>
<accession>A0A1B6CWD3</accession>
<evidence type="ECO:0008006" key="3">
    <source>
        <dbReference type="Google" id="ProtNLM"/>
    </source>
</evidence>
<sequence length="213" mass="23727">MHRNVGQRSAGTMNFLQVYLFLLIFGLISAKKEPTKRGIWHLYFGTPVIDYTKGSEPILYPLTKPVPVEQILPINLFPPPIHHDVPSPATFLFPSIHKQLHPLLLYPFQKPILLPIPRTFIVPKPISFYPEGDIPVDHFNSAVDLEPPRYHFPNSFYGYQQFYSSEPTITTPTTHNNALTPMAKIGIEAVAFSSASLSNESTTVAAGSSAKAS</sequence>
<feature type="chain" id="PRO_5008580733" description="DUF4794 domain-containing protein" evidence="1">
    <location>
        <begin position="31"/>
        <end position="213"/>
    </location>
</feature>
<feature type="signal peptide" evidence="1">
    <location>
        <begin position="1"/>
        <end position="30"/>
    </location>
</feature>
<gene>
    <name evidence="2" type="ORF">g.3757</name>
</gene>